<protein>
    <recommendedName>
        <fullName evidence="2">CHCH domain-containing protein</fullName>
    </recommendedName>
</protein>
<name>A0A6C0J6F8_9ZZZZ</name>
<dbReference type="AlphaFoldDB" id="A0A6C0J6F8"/>
<evidence type="ECO:0008006" key="2">
    <source>
        <dbReference type="Google" id="ProtNLM"/>
    </source>
</evidence>
<accession>A0A6C0J6F8</accession>
<proteinExistence type="predicted"/>
<organism evidence="1">
    <name type="scientific">viral metagenome</name>
    <dbReference type="NCBI Taxonomy" id="1070528"/>
    <lineage>
        <taxon>unclassified sequences</taxon>
        <taxon>metagenomes</taxon>
        <taxon>organismal metagenomes</taxon>
    </lineage>
</organism>
<evidence type="ECO:0000313" key="1">
    <source>
        <dbReference type="EMBL" id="QHU01305.1"/>
    </source>
</evidence>
<dbReference type="EMBL" id="MN740337">
    <property type="protein sequence ID" value="QHU01305.1"/>
    <property type="molecule type" value="Genomic_DNA"/>
</dbReference>
<reference evidence="1" key="1">
    <citation type="journal article" date="2020" name="Nature">
        <title>Giant virus diversity and host interactions through global metagenomics.</title>
        <authorList>
            <person name="Schulz F."/>
            <person name="Roux S."/>
            <person name="Paez-Espino D."/>
            <person name="Jungbluth S."/>
            <person name="Walsh D.A."/>
            <person name="Denef V.J."/>
            <person name="McMahon K.D."/>
            <person name="Konstantinidis K.T."/>
            <person name="Eloe-Fadrosh E.A."/>
            <person name="Kyrpides N.C."/>
            <person name="Woyke T."/>
        </authorList>
    </citation>
    <scope>NUCLEOTIDE SEQUENCE</scope>
    <source>
        <strain evidence="1">GVMAG-M-3300025860-25</strain>
    </source>
</reference>
<sequence length="45" mass="5377">MNSNENIKECKKFNDKLWKCIENSKTITSCGILYYEFIKCLNKIK</sequence>